<reference evidence="2" key="1">
    <citation type="submission" date="2024-06" db="EMBL/GenBank/DDBJ databases">
        <title>Multi-omics analyses provide insights into the biosynthesis of the anticancer antibiotic pleurotin in Hohenbuehelia grisea.</title>
        <authorList>
            <person name="Weaver J.A."/>
            <person name="Alberti F."/>
        </authorList>
    </citation>
    <scope>NUCLEOTIDE SEQUENCE [LARGE SCALE GENOMIC DNA]</scope>
    <source>
        <strain evidence="2">T-177</strain>
    </source>
</reference>
<evidence type="ECO:0000313" key="1">
    <source>
        <dbReference type="EMBL" id="KAL0946099.1"/>
    </source>
</evidence>
<dbReference type="EMBL" id="JASNQZ010000015">
    <property type="protein sequence ID" value="KAL0946099.1"/>
    <property type="molecule type" value="Genomic_DNA"/>
</dbReference>
<proteinExistence type="predicted"/>
<protein>
    <submittedName>
        <fullName evidence="1">Uncharacterized protein</fullName>
    </submittedName>
</protein>
<comment type="caution">
    <text evidence="1">The sequence shown here is derived from an EMBL/GenBank/DDBJ whole genome shotgun (WGS) entry which is preliminary data.</text>
</comment>
<dbReference type="Proteomes" id="UP001556367">
    <property type="component" value="Unassembled WGS sequence"/>
</dbReference>
<keyword evidence="2" id="KW-1185">Reference proteome</keyword>
<dbReference type="PANTHER" id="PTHR37331:SF1">
    <property type="entry name" value="YALI0F11671P"/>
    <property type="match status" value="1"/>
</dbReference>
<evidence type="ECO:0000313" key="2">
    <source>
        <dbReference type="Proteomes" id="UP001556367"/>
    </source>
</evidence>
<accession>A0ABR3IS34</accession>
<name>A0ABR3IS34_9AGAR</name>
<dbReference type="PANTHER" id="PTHR37331">
    <property type="entry name" value="YALI0F11671P"/>
    <property type="match status" value="1"/>
</dbReference>
<gene>
    <name evidence="1" type="ORF">HGRIS_012364</name>
</gene>
<organism evidence="1 2">
    <name type="scientific">Hohenbuehelia grisea</name>
    <dbReference type="NCBI Taxonomy" id="104357"/>
    <lineage>
        <taxon>Eukaryota</taxon>
        <taxon>Fungi</taxon>
        <taxon>Dikarya</taxon>
        <taxon>Basidiomycota</taxon>
        <taxon>Agaricomycotina</taxon>
        <taxon>Agaricomycetes</taxon>
        <taxon>Agaricomycetidae</taxon>
        <taxon>Agaricales</taxon>
        <taxon>Pleurotineae</taxon>
        <taxon>Pleurotaceae</taxon>
        <taxon>Hohenbuehelia</taxon>
    </lineage>
</organism>
<sequence>MKPSSSLALVLKPRAVASPTRTISTLTIRPTFRLKSCRENRKFQSKWCYTTPDKCRPLHVAVPLASPSKSAPVEPNVPLAEGSFADPTRPDLFYHLTRNLNAAAGARSVYALSFLPTSPARLDAPEVIGWLPAETSSSTGDSSEAGLNDFKENPGFRTVLHEAIQAGLKEGVDDIQINGAIQTQEGWMHIHDDRNIPALGRIGDPDDIIASVLVEGGKILAETYQAMPAYRLCTSDGVTQLTPGLAQKLREKLLTSRKRK</sequence>